<dbReference type="PROSITE" id="PS00086">
    <property type="entry name" value="CYTOCHROME_P450"/>
    <property type="match status" value="1"/>
</dbReference>
<dbReference type="PRINTS" id="PR00463">
    <property type="entry name" value="EP450I"/>
</dbReference>
<evidence type="ECO:0000256" key="3">
    <source>
        <dbReference type="ARBA" id="ARBA00004586"/>
    </source>
</evidence>
<keyword evidence="11 13" id="KW-0503">Monooxygenase</keyword>
<dbReference type="Gene3D" id="1.10.630.10">
    <property type="entry name" value="Cytochrome P450"/>
    <property type="match status" value="1"/>
</dbReference>
<accession>A0ABP1RMI2</accession>
<keyword evidence="14" id="KW-1133">Transmembrane helix</keyword>
<dbReference type="PANTHER" id="PTHR24291">
    <property type="entry name" value="CYTOCHROME P450 FAMILY 4"/>
    <property type="match status" value="1"/>
</dbReference>
<evidence type="ECO:0000256" key="8">
    <source>
        <dbReference type="ARBA" id="ARBA00022848"/>
    </source>
</evidence>
<reference evidence="15 16" key="1">
    <citation type="submission" date="2024-08" db="EMBL/GenBank/DDBJ databases">
        <authorList>
            <person name="Cucini C."/>
            <person name="Frati F."/>
        </authorList>
    </citation>
    <scope>NUCLEOTIDE SEQUENCE [LARGE SCALE GENOMIC DNA]</scope>
</reference>
<dbReference type="InterPro" id="IPR001128">
    <property type="entry name" value="Cyt_P450"/>
</dbReference>
<comment type="subcellular location">
    <subcellularLocation>
        <location evidence="3">Endoplasmic reticulum membrane</location>
    </subcellularLocation>
    <subcellularLocation>
        <location evidence="2">Microsome membrane</location>
    </subcellularLocation>
</comment>
<proteinExistence type="inferred from homology"/>
<organism evidence="15 16">
    <name type="scientific">Orchesella dallaii</name>
    <dbReference type="NCBI Taxonomy" id="48710"/>
    <lineage>
        <taxon>Eukaryota</taxon>
        <taxon>Metazoa</taxon>
        <taxon>Ecdysozoa</taxon>
        <taxon>Arthropoda</taxon>
        <taxon>Hexapoda</taxon>
        <taxon>Collembola</taxon>
        <taxon>Entomobryomorpha</taxon>
        <taxon>Entomobryoidea</taxon>
        <taxon>Orchesellidae</taxon>
        <taxon>Orchesellinae</taxon>
        <taxon>Orchesella</taxon>
    </lineage>
</organism>
<evidence type="ECO:0000256" key="14">
    <source>
        <dbReference type="SAM" id="Phobius"/>
    </source>
</evidence>
<keyword evidence="14" id="KW-0812">Transmembrane</keyword>
<dbReference type="PRINTS" id="PR00385">
    <property type="entry name" value="P450"/>
</dbReference>
<comment type="cofactor">
    <cofactor evidence="1">
        <name>heme</name>
        <dbReference type="ChEBI" id="CHEBI:30413"/>
    </cofactor>
</comment>
<feature type="transmembrane region" description="Helical" evidence="14">
    <location>
        <begin position="20"/>
        <end position="40"/>
    </location>
</feature>
<keyword evidence="8" id="KW-0492">Microsome</keyword>
<dbReference type="EMBL" id="CAXLJM020000085">
    <property type="protein sequence ID" value="CAL8130865.1"/>
    <property type="molecule type" value="Genomic_DNA"/>
</dbReference>
<evidence type="ECO:0000256" key="4">
    <source>
        <dbReference type="ARBA" id="ARBA00010617"/>
    </source>
</evidence>
<dbReference type="SUPFAM" id="SSF48264">
    <property type="entry name" value="Cytochrome P450"/>
    <property type="match status" value="1"/>
</dbReference>
<dbReference type="InterPro" id="IPR036396">
    <property type="entry name" value="Cyt_P450_sf"/>
</dbReference>
<dbReference type="Proteomes" id="UP001642540">
    <property type="component" value="Unassembled WGS sequence"/>
</dbReference>
<evidence type="ECO:0000256" key="10">
    <source>
        <dbReference type="ARBA" id="ARBA00023004"/>
    </source>
</evidence>
<name>A0ABP1RMI2_9HEXA</name>
<evidence type="ECO:0000256" key="5">
    <source>
        <dbReference type="ARBA" id="ARBA00022617"/>
    </source>
</evidence>
<evidence type="ECO:0000256" key="7">
    <source>
        <dbReference type="ARBA" id="ARBA00022824"/>
    </source>
</evidence>
<evidence type="ECO:0000256" key="11">
    <source>
        <dbReference type="ARBA" id="ARBA00023033"/>
    </source>
</evidence>
<evidence type="ECO:0000313" key="16">
    <source>
        <dbReference type="Proteomes" id="UP001642540"/>
    </source>
</evidence>
<evidence type="ECO:0000256" key="9">
    <source>
        <dbReference type="ARBA" id="ARBA00023002"/>
    </source>
</evidence>
<evidence type="ECO:0000256" key="1">
    <source>
        <dbReference type="ARBA" id="ARBA00001971"/>
    </source>
</evidence>
<keyword evidence="9 13" id="KW-0560">Oxidoreductase</keyword>
<keyword evidence="12 14" id="KW-0472">Membrane</keyword>
<evidence type="ECO:0000256" key="13">
    <source>
        <dbReference type="RuleBase" id="RU000461"/>
    </source>
</evidence>
<comment type="caution">
    <text evidence="15">The sequence shown here is derived from an EMBL/GenBank/DDBJ whole genome shotgun (WGS) entry which is preliminary data.</text>
</comment>
<evidence type="ECO:0008006" key="17">
    <source>
        <dbReference type="Google" id="ProtNLM"/>
    </source>
</evidence>
<keyword evidence="5 13" id="KW-0349">Heme</keyword>
<protein>
    <recommendedName>
        <fullName evidence="17">Cytochrome P450 4C1</fullName>
    </recommendedName>
</protein>
<evidence type="ECO:0000313" key="15">
    <source>
        <dbReference type="EMBL" id="CAL8130865.1"/>
    </source>
</evidence>
<dbReference type="Pfam" id="PF00067">
    <property type="entry name" value="p450"/>
    <property type="match status" value="1"/>
</dbReference>
<evidence type="ECO:0000256" key="2">
    <source>
        <dbReference type="ARBA" id="ARBA00004524"/>
    </source>
</evidence>
<dbReference type="InterPro" id="IPR017972">
    <property type="entry name" value="Cyt_P450_CS"/>
</dbReference>
<dbReference type="InterPro" id="IPR002401">
    <property type="entry name" value="Cyt_P450_E_grp-I"/>
</dbReference>
<keyword evidence="10 13" id="KW-0408">Iron</keyword>
<keyword evidence="6 13" id="KW-0479">Metal-binding</keyword>
<evidence type="ECO:0000256" key="12">
    <source>
        <dbReference type="ARBA" id="ARBA00023136"/>
    </source>
</evidence>
<comment type="similarity">
    <text evidence="4 13">Belongs to the cytochrome P450 family.</text>
</comment>
<keyword evidence="7" id="KW-0256">Endoplasmic reticulum</keyword>
<gene>
    <name evidence="15" type="ORF">ODALV1_LOCUS23922</name>
</gene>
<dbReference type="InterPro" id="IPR050196">
    <property type="entry name" value="Cytochrome_P450_Monoox"/>
</dbReference>
<keyword evidence="16" id="KW-1185">Reference proteome</keyword>
<sequence>MQGLNLTLVDQSLNYLGDEFNVTLLLSILILLLFVVMKLHRKHFVSASIKNENELFASCESKDPYNTYKSLPGPTPFPLRLIGNSLSFFSNINIPQKLFQFAKKYGPYYRLTFLNEDYVVLNTPSAAEALLGSTNVKHFHRSRLQETLWPTELEQSIIILPGGEEWKKKRKMLSRAFMTLALQRHNSCWHKQCERMVEKLEERFQDEGKKDNIVADILKQCTFAMSSETLMGVDITQEAEDGALFCESLDEFNRILFGRIFRPWLLVDWIWRRSSEYRKARAVVDGMEKVTHLVIEKYKEKFLLESVEERNANDELKHTMIETMMRNGIDEKAIFDETITLLAVATDATSLAEHYALFLLALNPEHQELCRQEIDKVFEDPKNVKNGILEFEALKALNYLERCILESLRIYPLTIILRRLEAPLKIDENLVIPKDVSVIVTPYVLHNLPECYPNPENFDPDRFLPENVKERHPYAYLSFSAGPRNCMGIKFGMIEVKVVLATILRNFVVSTPDTMDDVKLVVDGAVNPAAPMRFNLSKR</sequence>
<evidence type="ECO:0000256" key="6">
    <source>
        <dbReference type="ARBA" id="ARBA00022723"/>
    </source>
</evidence>
<dbReference type="PANTHER" id="PTHR24291:SF189">
    <property type="entry name" value="CYTOCHROME P450 4C3-RELATED"/>
    <property type="match status" value="1"/>
</dbReference>